<protein>
    <submittedName>
        <fullName evidence="1">Uncharacterized protein</fullName>
    </submittedName>
</protein>
<dbReference type="Proteomes" id="UP000821865">
    <property type="component" value="Chromosome 2"/>
</dbReference>
<name>A0ACB8DGP8_DERSI</name>
<evidence type="ECO:0000313" key="2">
    <source>
        <dbReference type="Proteomes" id="UP000821865"/>
    </source>
</evidence>
<evidence type="ECO:0000313" key="1">
    <source>
        <dbReference type="EMBL" id="KAH7967051.1"/>
    </source>
</evidence>
<accession>A0ACB8DGP8</accession>
<organism evidence="1 2">
    <name type="scientific">Dermacentor silvarum</name>
    <name type="common">Tick</name>
    <dbReference type="NCBI Taxonomy" id="543639"/>
    <lineage>
        <taxon>Eukaryota</taxon>
        <taxon>Metazoa</taxon>
        <taxon>Ecdysozoa</taxon>
        <taxon>Arthropoda</taxon>
        <taxon>Chelicerata</taxon>
        <taxon>Arachnida</taxon>
        <taxon>Acari</taxon>
        <taxon>Parasitiformes</taxon>
        <taxon>Ixodida</taxon>
        <taxon>Ixodoidea</taxon>
        <taxon>Ixodidae</taxon>
        <taxon>Rhipicephalinae</taxon>
        <taxon>Dermacentor</taxon>
    </lineage>
</organism>
<gene>
    <name evidence="1" type="ORF">HPB49_021824</name>
</gene>
<comment type="caution">
    <text evidence="1">The sequence shown here is derived from an EMBL/GenBank/DDBJ whole genome shotgun (WGS) entry which is preliminary data.</text>
</comment>
<sequence>MAKDLVLFRFITLVGYVFNIRPISVLGQLENTVFNIAPINKRVLAEVQAIQTQIELITIFVVNRRRCRRRRRIWVRQVFAERSVHMDGDFHNLLGTLRNGGTALFYNFVRMSPQQFDILESLVRPLIEGQEKQLRESLSSAERWQYP</sequence>
<proteinExistence type="predicted"/>
<keyword evidence="2" id="KW-1185">Reference proteome</keyword>
<dbReference type="EMBL" id="CM023471">
    <property type="protein sequence ID" value="KAH7967051.1"/>
    <property type="molecule type" value="Genomic_DNA"/>
</dbReference>
<reference evidence="1" key="1">
    <citation type="submission" date="2020-05" db="EMBL/GenBank/DDBJ databases">
        <title>Large-scale comparative analyses of tick genomes elucidate their genetic diversity and vector capacities.</title>
        <authorList>
            <person name="Jia N."/>
            <person name="Wang J."/>
            <person name="Shi W."/>
            <person name="Du L."/>
            <person name="Sun Y."/>
            <person name="Zhan W."/>
            <person name="Jiang J."/>
            <person name="Wang Q."/>
            <person name="Zhang B."/>
            <person name="Ji P."/>
            <person name="Sakyi L.B."/>
            <person name="Cui X."/>
            <person name="Yuan T."/>
            <person name="Jiang B."/>
            <person name="Yang W."/>
            <person name="Lam T.T.-Y."/>
            <person name="Chang Q."/>
            <person name="Ding S."/>
            <person name="Wang X."/>
            <person name="Zhu J."/>
            <person name="Ruan X."/>
            <person name="Zhao L."/>
            <person name="Wei J."/>
            <person name="Que T."/>
            <person name="Du C."/>
            <person name="Cheng J."/>
            <person name="Dai P."/>
            <person name="Han X."/>
            <person name="Huang E."/>
            <person name="Gao Y."/>
            <person name="Liu J."/>
            <person name="Shao H."/>
            <person name="Ye R."/>
            <person name="Li L."/>
            <person name="Wei W."/>
            <person name="Wang X."/>
            <person name="Wang C."/>
            <person name="Yang T."/>
            <person name="Huo Q."/>
            <person name="Li W."/>
            <person name="Guo W."/>
            <person name="Chen H."/>
            <person name="Zhou L."/>
            <person name="Ni X."/>
            <person name="Tian J."/>
            <person name="Zhou Y."/>
            <person name="Sheng Y."/>
            <person name="Liu T."/>
            <person name="Pan Y."/>
            <person name="Xia L."/>
            <person name="Li J."/>
            <person name="Zhao F."/>
            <person name="Cao W."/>
        </authorList>
    </citation>
    <scope>NUCLEOTIDE SEQUENCE</scope>
    <source>
        <strain evidence="1">Dsil-2018</strain>
    </source>
</reference>